<dbReference type="EMBL" id="CP014223">
    <property type="protein sequence ID" value="AMJ40708.1"/>
    <property type="molecule type" value="Genomic_DNA"/>
</dbReference>
<evidence type="ECO:0000313" key="2">
    <source>
        <dbReference type="EMBL" id="AMJ40708.1"/>
    </source>
</evidence>
<keyword evidence="1" id="KW-0812">Transmembrane</keyword>
<dbReference type="OrthoDB" id="1848712at2"/>
<evidence type="ECO:0000313" key="5">
    <source>
        <dbReference type="Proteomes" id="UP000184204"/>
    </source>
</evidence>
<accession>A0A0X1U704</accession>
<evidence type="ECO:0000256" key="1">
    <source>
        <dbReference type="SAM" id="Phobius"/>
    </source>
</evidence>
<dbReference type="Proteomes" id="UP000184204">
    <property type="component" value="Unassembled WGS sequence"/>
</dbReference>
<keyword evidence="4" id="KW-1185">Reference proteome</keyword>
<dbReference type="RefSeq" id="WP_066048785.1">
    <property type="nucleotide sequence ID" value="NZ_CP014223.1"/>
</dbReference>
<sequence>MRRRNVKGEFSKRIMLMEMALLWVNTLGVIGLAYYSVFRGADSAFPWLTAMVSLPWAAWGVSKTGYTMKSMRENTAGGVVYDSVVSREENYNDVAG</sequence>
<evidence type="ECO:0000313" key="4">
    <source>
        <dbReference type="Proteomes" id="UP000068026"/>
    </source>
</evidence>
<reference evidence="5" key="3">
    <citation type="submission" date="2016-11" db="EMBL/GenBank/DDBJ databases">
        <authorList>
            <person name="Jaros S."/>
            <person name="Januszkiewicz K."/>
            <person name="Wedrychowicz H."/>
        </authorList>
    </citation>
    <scope>NUCLEOTIDE SEQUENCE [LARGE SCALE GENOMIC DNA]</scope>
    <source>
        <strain evidence="5">DSM 1682</strain>
    </source>
</reference>
<feature type="transmembrane region" description="Helical" evidence="1">
    <location>
        <begin position="20"/>
        <end position="38"/>
    </location>
</feature>
<feature type="transmembrane region" description="Helical" evidence="1">
    <location>
        <begin position="44"/>
        <end position="62"/>
    </location>
</feature>
<organism evidence="3 5">
    <name type="scientific">Anaerotignum propionicum DSM 1682</name>
    <dbReference type="NCBI Taxonomy" id="991789"/>
    <lineage>
        <taxon>Bacteria</taxon>
        <taxon>Bacillati</taxon>
        <taxon>Bacillota</taxon>
        <taxon>Clostridia</taxon>
        <taxon>Lachnospirales</taxon>
        <taxon>Anaerotignaceae</taxon>
        <taxon>Anaerotignum</taxon>
    </lineage>
</organism>
<keyword evidence="1" id="KW-0472">Membrane</keyword>
<dbReference type="Proteomes" id="UP000068026">
    <property type="component" value="Chromosome"/>
</dbReference>
<gene>
    <name evidence="2" type="ORF">CPRO_11130</name>
    <name evidence="3" type="ORF">SAMN02745151_02698</name>
</gene>
<keyword evidence="1" id="KW-1133">Transmembrane helix</keyword>
<proteinExistence type="predicted"/>
<evidence type="ECO:0000313" key="3">
    <source>
        <dbReference type="EMBL" id="SHF07810.1"/>
    </source>
</evidence>
<protein>
    <submittedName>
        <fullName evidence="3">Uncharacterized protein</fullName>
    </submittedName>
</protein>
<reference evidence="2 4" key="1">
    <citation type="journal article" date="2016" name="Genome Announc.">
        <title>Complete Genome Sequence of the Amino Acid-Fermenting Clostridium propionicum X2 (DSM 1682).</title>
        <authorList>
            <person name="Poehlein A."/>
            <person name="Schlien K."/>
            <person name="Chowdhury N.P."/>
            <person name="Gottschalk G."/>
            <person name="Buckel W."/>
            <person name="Daniel R."/>
        </authorList>
    </citation>
    <scope>NUCLEOTIDE SEQUENCE [LARGE SCALE GENOMIC DNA]</scope>
    <source>
        <strain evidence="2 4">X2</strain>
    </source>
</reference>
<dbReference type="EMBL" id="FQUA01000016">
    <property type="protein sequence ID" value="SHF07810.1"/>
    <property type="molecule type" value="Genomic_DNA"/>
</dbReference>
<reference evidence="3" key="4">
    <citation type="submission" date="2016-11" db="EMBL/GenBank/DDBJ databases">
        <authorList>
            <person name="Varghese N."/>
            <person name="Submissions S."/>
        </authorList>
    </citation>
    <scope>NUCLEOTIDE SEQUENCE</scope>
    <source>
        <strain evidence="3">DSM 1682</strain>
    </source>
</reference>
<reference evidence="4" key="2">
    <citation type="submission" date="2016-01" db="EMBL/GenBank/DDBJ databases">
        <authorList>
            <person name="Poehlein A."/>
            <person name="Schlien K."/>
            <person name="Gottschalk G."/>
            <person name="Buckel W."/>
            <person name="Daniel R."/>
        </authorList>
    </citation>
    <scope>NUCLEOTIDE SEQUENCE [LARGE SCALE GENOMIC DNA]</scope>
    <source>
        <strain evidence="4">X2</strain>
    </source>
</reference>
<dbReference type="KEGG" id="cpro:CPRO_11130"/>
<dbReference type="AlphaFoldDB" id="A0A0X1U704"/>
<name>A0A0X1U704_ANAPI</name>